<feature type="domain" description="Glycosyltransferase subfamily 4-like N-terminal" evidence="3">
    <location>
        <begin position="72"/>
        <end position="153"/>
    </location>
</feature>
<keyword evidence="1 4" id="KW-0808">Transferase</keyword>
<dbReference type="RefSeq" id="WP_128761886.1">
    <property type="nucleotide sequence ID" value="NZ_QOVI01000005.1"/>
</dbReference>
<dbReference type="PANTHER" id="PTHR46401">
    <property type="entry name" value="GLYCOSYLTRANSFERASE WBBK-RELATED"/>
    <property type="match status" value="1"/>
</dbReference>
<dbReference type="Pfam" id="PF13439">
    <property type="entry name" value="Glyco_transf_4"/>
    <property type="match status" value="1"/>
</dbReference>
<dbReference type="EMBL" id="QOVI01000005">
    <property type="protein sequence ID" value="RXG13099.1"/>
    <property type="molecule type" value="Genomic_DNA"/>
</dbReference>
<reference evidence="4 5" key="1">
    <citation type="submission" date="2018-07" db="EMBL/GenBank/DDBJ databases">
        <title>Leeuwenhoekiella genomics.</title>
        <authorList>
            <person name="Tahon G."/>
            <person name="Willems A."/>
        </authorList>
    </citation>
    <scope>NUCLEOTIDE SEQUENCE [LARGE SCALE GENOMIC DNA]</scope>
    <source>
        <strain evidence="4 5">R-50232</strain>
    </source>
</reference>
<dbReference type="Pfam" id="PF00534">
    <property type="entry name" value="Glycos_transf_1"/>
    <property type="match status" value="1"/>
</dbReference>
<keyword evidence="5" id="KW-1185">Reference proteome</keyword>
<dbReference type="Proteomes" id="UP000289821">
    <property type="component" value="Unassembled WGS sequence"/>
</dbReference>
<organism evidence="4 5">
    <name type="scientific">Leeuwenhoekiella aestuarii</name>
    <dbReference type="NCBI Taxonomy" id="2249426"/>
    <lineage>
        <taxon>Bacteria</taxon>
        <taxon>Pseudomonadati</taxon>
        <taxon>Bacteroidota</taxon>
        <taxon>Flavobacteriia</taxon>
        <taxon>Flavobacteriales</taxon>
        <taxon>Flavobacteriaceae</taxon>
        <taxon>Leeuwenhoekiella</taxon>
    </lineage>
</organism>
<comment type="caution">
    <text evidence="4">The sequence shown here is derived from an EMBL/GenBank/DDBJ whole genome shotgun (WGS) entry which is preliminary data.</text>
</comment>
<sequence>MKNKLKILLVYRHKSIGFSIERVFSTLSEELGKHLVVEEFVVPRKGSMPWDVIINNFFTFNNRNNATIYHITGHVHDVLLSLIGLKSLLTIHDLVFLDNVRNPFIKAYKWLFWFYLPIKISNRVVCISNQTRNNILKRLKTRKLVVIHNPIDPMFYFSEKEFNSDKPIILHIGTGWNKNLSRTIQALENIPCHLRIIGHLGETQLRELEDSSLDFSNSVGLTNLEIQNEYLKCDIVNFPSIYEGFGMPIIEAHKTGRVVLTSNIEPLIEVSNNAAEMVDPYSVFSLKNGYQKIINDKNYRDNLIYKGQLNAERFSVQKIAKDYLDVYNLIR</sequence>
<protein>
    <submittedName>
        <fullName evidence="4">Glycosyltransferase involved in cell wall biosynthesis</fullName>
    </submittedName>
</protein>
<dbReference type="AlphaFoldDB" id="A0A4Q0NQT6"/>
<accession>A0A4Q0NQT6</accession>
<evidence type="ECO:0000256" key="1">
    <source>
        <dbReference type="ARBA" id="ARBA00022679"/>
    </source>
</evidence>
<dbReference type="PANTHER" id="PTHR46401:SF2">
    <property type="entry name" value="GLYCOSYLTRANSFERASE WBBK-RELATED"/>
    <property type="match status" value="1"/>
</dbReference>
<proteinExistence type="predicted"/>
<dbReference type="InterPro" id="IPR028098">
    <property type="entry name" value="Glyco_trans_4-like_N"/>
</dbReference>
<gene>
    <name evidence="4" type="ORF">DSM04_10577</name>
</gene>
<dbReference type="Gene3D" id="3.40.50.2000">
    <property type="entry name" value="Glycogen Phosphorylase B"/>
    <property type="match status" value="2"/>
</dbReference>
<evidence type="ECO:0000313" key="5">
    <source>
        <dbReference type="Proteomes" id="UP000289821"/>
    </source>
</evidence>
<name>A0A4Q0NQT6_9FLAO</name>
<dbReference type="GO" id="GO:0016757">
    <property type="term" value="F:glycosyltransferase activity"/>
    <property type="evidence" value="ECO:0007669"/>
    <property type="project" value="InterPro"/>
</dbReference>
<dbReference type="InterPro" id="IPR001296">
    <property type="entry name" value="Glyco_trans_1"/>
</dbReference>
<evidence type="ECO:0000259" key="2">
    <source>
        <dbReference type="Pfam" id="PF00534"/>
    </source>
</evidence>
<dbReference type="SUPFAM" id="SSF53756">
    <property type="entry name" value="UDP-Glycosyltransferase/glycogen phosphorylase"/>
    <property type="match status" value="1"/>
</dbReference>
<feature type="domain" description="Glycosyl transferase family 1" evidence="2">
    <location>
        <begin position="158"/>
        <end position="308"/>
    </location>
</feature>
<evidence type="ECO:0000259" key="3">
    <source>
        <dbReference type="Pfam" id="PF13439"/>
    </source>
</evidence>
<evidence type="ECO:0000313" key="4">
    <source>
        <dbReference type="EMBL" id="RXG13099.1"/>
    </source>
</evidence>